<keyword evidence="5 6" id="KW-0408">Iron</keyword>
<dbReference type="GO" id="GO:0008198">
    <property type="term" value="F:ferrous iron binding"/>
    <property type="evidence" value="ECO:0007669"/>
    <property type="project" value="TreeGrafter"/>
</dbReference>
<feature type="binding site" evidence="6">
    <location>
        <position position="65"/>
    </location>
    <ligand>
        <name>Fe cation</name>
        <dbReference type="ChEBI" id="CHEBI:24875"/>
        <label>1</label>
    </ligand>
</feature>
<name>A0A0H5R5U0_9EUKA</name>
<evidence type="ECO:0000256" key="6">
    <source>
        <dbReference type="PIRSR" id="PIRSR601519-1"/>
    </source>
</evidence>
<feature type="binding site" evidence="6">
    <location>
        <position position="140"/>
    </location>
    <ligand>
        <name>Fe cation</name>
        <dbReference type="ChEBI" id="CHEBI:24875"/>
        <label>1</label>
    </ligand>
</feature>
<dbReference type="InterPro" id="IPR008331">
    <property type="entry name" value="Ferritin_DPS_dom"/>
</dbReference>
<keyword evidence="3 6" id="KW-0479">Metal-binding</keyword>
<dbReference type="EC" id="1.16.3.1" evidence="7"/>
<dbReference type="CDD" id="cd01055">
    <property type="entry name" value="Nonheme_Ferritin"/>
    <property type="match status" value="1"/>
</dbReference>
<accession>A0A0H5R5U0</accession>
<dbReference type="PANTHER" id="PTHR11431">
    <property type="entry name" value="FERRITIN"/>
    <property type="match status" value="1"/>
</dbReference>
<dbReference type="InterPro" id="IPR012347">
    <property type="entry name" value="Ferritin-like"/>
</dbReference>
<keyword evidence="2 7" id="KW-0409">Iron storage</keyword>
<evidence type="ECO:0000256" key="8">
    <source>
        <dbReference type="SAM" id="SignalP"/>
    </source>
</evidence>
<dbReference type="GO" id="GO:0005737">
    <property type="term" value="C:cytoplasm"/>
    <property type="evidence" value="ECO:0007669"/>
    <property type="project" value="TreeGrafter"/>
</dbReference>
<evidence type="ECO:0000256" key="7">
    <source>
        <dbReference type="RuleBase" id="RU361145"/>
    </source>
</evidence>
<evidence type="ECO:0000256" key="5">
    <source>
        <dbReference type="ARBA" id="ARBA00023004"/>
    </source>
</evidence>
<feature type="non-terminal residue" evidence="10">
    <location>
        <position position="1"/>
    </location>
</feature>
<evidence type="ECO:0000256" key="4">
    <source>
        <dbReference type="ARBA" id="ARBA00023002"/>
    </source>
</evidence>
<keyword evidence="8" id="KW-0732">Signal</keyword>
<dbReference type="GO" id="GO:0008199">
    <property type="term" value="F:ferric iron binding"/>
    <property type="evidence" value="ECO:0007669"/>
    <property type="project" value="InterPro"/>
</dbReference>
<dbReference type="PROSITE" id="PS50905">
    <property type="entry name" value="FERRITIN_LIKE"/>
    <property type="match status" value="1"/>
</dbReference>
<dbReference type="InterPro" id="IPR009040">
    <property type="entry name" value="Ferritin-like_diiron"/>
</dbReference>
<feature type="binding site" evidence="6">
    <location>
        <position position="29"/>
    </location>
    <ligand>
        <name>Fe cation</name>
        <dbReference type="ChEBI" id="CHEBI:24875"/>
        <label>1</label>
    </ligand>
</feature>
<organism evidence="10">
    <name type="scientific">Spongospora subterranea</name>
    <dbReference type="NCBI Taxonomy" id="70186"/>
    <lineage>
        <taxon>Eukaryota</taxon>
        <taxon>Sar</taxon>
        <taxon>Rhizaria</taxon>
        <taxon>Endomyxa</taxon>
        <taxon>Phytomyxea</taxon>
        <taxon>Plasmodiophorida</taxon>
        <taxon>Plasmodiophoridae</taxon>
        <taxon>Spongospora</taxon>
    </lineage>
</organism>
<dbReference type="EMBL" id="HACM01009051">
    <property type="protein sequence ID" value="CRZ09493.1"/>
    <property type="molecule type" value="Transcribed_RNA"/>
</dbReference>
<evidence type="ECO:0000313" key="10">
    <source>
        <dbReference type="EMBL" id="CRZ09493.1"/>
    </source>
</evidence>
<evidence type="ECO:0000256" key="3">
    <source>
        <dbReference type="ARBA" id="ARBA00022723"/>
    </source>
</evidence>
<feature type="signal peptide" evidence="8">
    <location>
        <begin position="1"/>
        <end position="15"/>
    </location>
</feature>
<dbReference type="Gene3D" id="1.20.1260.10">
    <property type="match status" value="1"/>
</dbReference>
<feature type="domain" description="Ferritin-like diiron" evidence="9">
    <location>
        <begin position="12"/>
        <end position="158"/>
    </location>
</feature>
<comment type="catalytic activity">
    <reaction evidence="7">
        <text>4 Fe(2+) + O2 + 4 H(+) = 4 Fe(3+) + 2 H2O</text>
        <dbReference type="Rhea" id="RHEA:11148"/>
        <dbReference type="ChEBI" id="CHEBI:15377"/>
        <dbReference type="ChEBI" id="CHEBI:15378"/>
        <dbReference type="ChEBI" id="CHEBI:15379"/>
        <dbReference type="ChEBI" id="CHEBI:29033"/>
        <dbReference type="ChEBI" id="CHEBI:29034"/>
        <dbReference type="EC" id="1.16.3.1"/>
    </reaction>
</comment>
<proteinExistence type="inferred from homology"/>
<comment type="function">
    <text evidence="7">Stores iron in a soluble, non-toxic, readily available form. Important for iron homeostasis. Iron is taken up in the ferrous form and deposited as ferric hydroxides after oxidation.</text>
</comment>
<dbReference type="InterPro" id="IPR041719">
    <property type="entry name" value="Ferritin_prok"/>
</dbReference>
<comment type="similarity">
    <text evidence="1 7">Belongs to the ferritin family.</text>
</comment>
<dbReference type="PANTHER" id="PTHR11431:SF75">
    <property type="entry name" value="FERRITIN"/>
    <property type="match status" value="1"/>
</dbReference>
<dbReference type="InterPro" id="IPR001519">
    <property type="entry name" value="Ferritin"/>
</dbReference>
<feature type="chain" id="PRO_5013243773" description="Ferritin" evidence="8">
    <location>
        <begin position="16"/>
        <end position="172"/>
    </location>
</feature>
<dbReference type="GO" id="GO:0006879">
    <property type="term" value="P:intracellular iron ion homeostasis"/>
    <property type="evidence" value="ECO:0007669"/>
    <property type="project" value="UniProtKB-KW"/>
</dbReference>
<evidence type="ECO:0000259" key="9">
    <source>
        <dbReference type="PROSITE" id="PS50905"/>
    </source>
</evidence>
<dbReference type="GO" id="GO:0004322">
    <property type="term" value="F:ferroxidase activity"/>
    <property type="evidence" value="ECO:0007669"/>
    <property type="project" value="UniProtKB-EC"/>
</dbReference>
<protein>
    <recommendedName>
        <fullName evidence="7">Ferritin</fullName>
        <ecNumber evidence="7">1.16.3.1</ecNumber>
    </recommendedName>
</protein>
<dbReference type="SUPFAM" id="SSF47240">
    <property type="entry name" value="Ferritin-like"/>
    <property type="match status" value="1"/>
</dbReference>
<reference evidence="10" key="1">
    <citation type="submission" date="2015-04" db="EMBL/GenBank/DDBJ databases">
        <title>The genome sequence of the plant pathogenic Rhizarian Plasmodiophora brassicae reveals insights in its biotrophic life cycle and the origin of chitin synthesis.</title>
        <authorList>
            <person name="Schwelm A."/>
            <person name="Fogelqvist J."/>
            <person name="Knaust A."/>
            <person name="Julke S."/>
            <person name="Lilja T."/>
            <person name="Dhandapani V."/>
            <person name="Bonilla-Rosso G."/>
            <person name="Karlsson M."/>
            <person name="Shevchenko A."/>
            <person name="Choi S.R."/>
            <person name="Kim H.G."/>
            <person name="Park J.Y."/>
            <person name="Lim Y.P."/>
            <person name="Ludwig-Muller J."/>
            <person name="Dixelius C."/>
        </authorList>
    </citation>
    <scope>NUCLEOTIDE SEQUENCE</scope>
    <source>
        <tissue evidence="10">Potato root galls</tissue>
    </source>
</reference>
<sequence length="172" mass="19295">QRFILLIMPLSFAMSESMIDALNAKAQEEFTASQVYLAASFWFKNKNYDGIASFLTLEAGNERDHGLKIFSYIQKRGAKAQTGHVDAVDDSPWKKASDVFKTLLELEVGVGHSLKALSKLASDENDAMTTSFVHEFQMTQVDEIDEMTSLYTKVQAYEALPGLLYHLDKELS</sequence>
<keyword evidence="4 7" id="KW-0560">Oxidoreductase</keyword>
<dbReference type="GO" id="GO:0006826">
    <property type="term" value="P:iron ion transport"/>
    <property type="evidence" value="ECO:0007669"/>
    <property type="project" value="InterPro"/>
</dbReference>
<feature type="binding site" evidence="6">
    <location>
        <position position="107"/>
    </location>
    <ligand>
        <name>Fe cation</name>
        <dbReference type="ChEBI" id="CHEBI:24875"/>
        <label>1</label>
    </ligand>
</feature>
<dbReference type="InterPro" id="IPR009078">
    <property type="entry name" value="Ferritin-like_SF"/>
</dbReference>
<evidence type="ECO:0000256" key="2">
    <source>
        <dbReference type="ARBA" id="ARBA00022434"/>
    </source>
</evidence>
<dbReference type="Pfam" id="PF00210">
    <property type="entry name" value="Ferritin"/>
    <property type="match status" value="1"/>
</dbReference>
<evidence type="ECO:0000256" key="1">
    <source>
        <dbReference type="ARBA" id="ARBA00007513"/>
    </source>
</evidence>
<feature type="binding site" evidence="6">
    <location>
        <position position="62"/>
    </location>
    <ligand>
        <name>Fe cation</name>
        <dbReference type="ChEBI" id="CHEBI:24875"/>
        <label>1</label>
    </ligand>
</feature>
<dbReference type="AlphaFoldDB" id="A0A0H5R5U0"/>